<name>A0A177AG22_9PEZI</name>
<evidence type="ECO:0000256" key="1">
    <source>
        <dbReference type="SAM" id="MobiDB-lite"/>
    </source>
</evidence>
<dbReference type="Proteomes" id="UP000077154">
    <property type="component" value="Unassembled WGS sequence"/>
</dbReference>
<dbReference type="EMBL" id="KV441390">
    <property type="protein sequence ID" value="OAF61058.1"/>
    <property type="molecule type" value="Genomic_DNA"/>
</dbReference>
<dbReference type="AlphaFoldDB" id="A0A177AG22"/>
<proteinExistence type="predicted"/>
<dbReference type="VEuPathDB" id="FungiDB:GMDG_07685"/>
<reference evidence="2" key="1">
    <citation type="submission" date="2016-03" db="EMBL/GenBank/DDBJ databases">
        <title>Updated assembly of Pseudogymnoascus destructans, the fungus causing white-nose syndrome of bats.</title>
        <authorList>
            <person name="Palmer J.M."/>
            <person name="Drees K.P."/>
            <person name="Foster J.T."/>
            <person name="Lindner D.L."/>
        </authorList>
    </citation>
    <scope>NUCLEOTIDE SEQUENCE [LARGE SCALE GENOMIC DNA]</scope>
    <source>
        <strain evidence="2">20631-21</strain>
    </source>
</reference>
<feature type="region of interest" description="Disordered" evidence="1">
    <location>
        <begin position="1"/>
        <end position="137"/>
    </location>
</feature>
<gene>
    <name evidence="2" type="ORF">VC83_02486</name>
</gene>
<evidence type="ECO:0000313" key="2">
    <source>
        <dbReference type="EMBL" id="OAF61058.1"/>
    </source>
</evidence>
<feature type="compositionally biased region" description="Polar residues" evidence="1">
    <location>
        <begin position="100"/>
        <end position="109"/>
    </location>
</feature>
<organism evidence="2">
    <name type="scientific">Pseudogymnoascus destructans</name>
    <dbReference type="NCBI Taxonomy" id="655981"/>
    <lineage>
        <taxon>Eukaryota</taxon>
        <taxon>Fungi</taxon>
        <taxon>Dikarya</taxon>
        <taxon>Ascomycota</taxon>
        <taxon>Pezizomycotina</taxon>
        <taxon>Leotiomycetes</taxon>
        <taxon>Thelebolales</taxon>
        <taxon>Thelebolaceae</taxon>
        <taxon>Pseudogymnoascus</taxon>
    </lineage>
</organism>
<feature type="compositionally biased region" description="Polar residues" evidence="1">
    <location>
        <begin position="47"/>
        <end position="60"/>
    </location>
</feature>
<feature type="compositionally biased region" description="Polar residues" evidence="1">
    <location>
        <begin position="1"/>
        <end position="30"/>
    </location>
</feature>
<accession>A0A177AG22</accession>
<protein>
    <submittedName>
        <fullName evidence="2">Uncharacterized protein</fullName>
    </submittedName>
</protein>
<dbReference type="RefSeq" id="XP_024326336.1">
    <property type="nucleotide sequence ID" value="XM_024466147.1"/>
</dbReference>
<dbReference type="GeneID" id="36285567"/>
<dbReference type="OrthoDB" id="3438381at2759"/>
<sequence>MDYSDSVSGSSRQEGLSTEALQSLPTTSQAPYDDDLGYKNDHGGYSYQPTYDSDGITSNHPVEPRESNEPVHSAARSANAPQLALPVLEESIYSSEESSDAPSTPTSMLDDSVLTPPRIHSPTPNESSHRTTDGPDACPTSLPMYSAVPRQIPHRTYTRTPLSWKSLKLSVQVSLHADNVRLELFEKMIAEEVERRFDARVAIAQRALLGSGLRNEEMLNESDNGLGESDTLRMITRDVEALQREMDIFHLVASFRRLHGSVVVCGSNNPIGSVLLLR</sequence>